<feature type="transmembrane region" description="Helical" evidence="1">
    <location>
        <begin position="164"/>
        <end position="187"/>
    </location>
</feature>
<feature type="transmembrane region" description="Helical" evidence="1">
    <location>
        <begin position="219"/>
        <end position="235"/>
    </location>
</feature>
<keyword evidence="1" id="KW-0472">Membrane</keyword>
<evidence type="ECO:0000313" key="2">
    <source>
        <dbReference type="EMBL" id="MDQ0223489.1"/>
    </source>
</evidence>
<keyword evidence="3" id="KW-1185">Reference proteome</keyword>
<reference evidence="2 3" key="1">
    <citation type="submission" date="2023-07" db="EMBL/GenBank/DDBJ databases">
        <title>Genomic Encyclopedia of Type Strains, Phase IV (KMG-IV): sequencing the most valuable type-strain genomes for metagenomic binning, comparative biology and taxonomic classification.</title>
        <authorList>
            <person name="Goeker M."/>
        </authorList>
    </citation>
    <scope>NUCLEOTIDE SEQUENCE [LARGE SCALE GENOMIC DNA]</scope>
    <source>
        <strain evidence="2 3">DSM 105143</strain>
    </source>
</reference>
<evidence type="ECO:0000256" key="1">
    <source>
        <dbReference type="SAM" id="Phobius"/>
    </source>
</evidence>
<evidence type="ECO:0000313" key="3">
    <source>
        <dbReference type="Proteomes" id="UP001223079"/>
    </source>
</evidence>
<dbReference type="PANTHER" id="PTHR36111">
    <property type="entry name" value="INNER MEMBRANE PROTEIN-RELATED"/>
    <property type="match status" value="1"/>
</dbReference>
<feature type="transmembrane region" description="Helical" evidence="1">
    <location>
        <begin position="136"/>
        <end position="157"/>
    </location>
</feature>
<organism evidence="2 3">
    <name type="scientific">Streptococcus moroccensis</name>
    <dbReference type="NCBI Taxonomy" id="1451356"/>
    <lineage>
        <taxon>Bacteria</taxon>
        <taxon>Bacillati</taxon>
        <taxon>Bacillota</taxon>
        <taxon>Bacilli</taxon>
        <taxon>Lactobacillales</taxon>
        <taxon>Streptococcaceae</taxon>
        <taxon>Streptococcus</taxon>
    </lineage>
</organism>
<keyword evidence="1" id="KW-1133">Transmembrane helix</keyword>
<dbReference type="Proteomes" id="UP001223079">
    <property type="component" value="Unassembled WGS sequence"/>
</dbReference>
<name>A0ABT9YUT8_9STRE</name>
<keyword evidence="1" id="KW-0812">Transmembrane</keyword>
<accession>A0ABT9YUT8</accession>
<feature type="transmembrane region" description="Helical" evidence="1">
    <location>
        <begin position="32"/>
        <end position="50"/>
    </location>
</feature>
<dbReference type="RefSeq" id="WP_307122630.1">
    <property type="nucleotide sequence ID" value="NZ_JAUSTM010000031.1"/>
</dbReference>
<sequence length="237" mass="24302">MTGTVLNAVGVLLGGGLGLLLGKGLKPGTQTSLMTMTGVSVLFLGIGGAMEELLTLSETGLATQGGMMLIVSIMLGTLIGEVLNIEGAFEHLGNWLKTISQNDQDSQFIDAFLTSSLTICIGAMAIVGAITEGLTGDYSILAAKAILDFMIVLLVTTSKGKGSLFAAVPLVLLQGSVTLLAGIIAPLMTDQALSNLSLVGNVLIFCVGLNLVFDKGIKVANSLPAILIAVAYAFLPF</sequence>
<comment type="caution">
    <text evidence="2">The sequence shown here is derived from an EMBL/GenBank/DDBJ whole genome shotgun (WGS) entry which is preliminary data.</text>
</comment>
<feature type="transmembrane region" description="Helical" evidence="1">
    <location>
        <begin position="6"/>
        <end position="25"/>
    </location>
</feature>
<feature type="transmembrane region" description="Helical" evidence="1">
    <location>
        <begin position="193"/>
        <end position="212"/>
    </location>
</feature>
<feature type="transmembrane region" description="Helical" evidence="1">
    <location>
        <begin position="108"/>
        <end position="130"/>
    </location>
</feature>
<dbReference type="Pfam" id="PF04474">
    <property type="entry name" value="DUF554"/>
    <property type="match status" value="1"/>
</dbReference>
<dbReference type="PANTHER" id="PTHR36111:SF2">
    <property type="entry name" value="INNER MEMBRANE PROTEIN"/>
    <property type="match status" value="1"/>
</dbReference>
<dbReference type="InterPro" id="IPR007563">
    <property type="entry name" value="DUF554"/>
</dbReference>
<protein>
    <submittedName>
        <fullName evidence="2">Membrane protein YqgA involved in biofilm formation</fullName>
    </submittedName>
</protein>
<proteinExistence type="predicted"/>
<dbReference type="EMBL" id="JAUSTM010000031">
    <property type="protein sequence ID" value="MDQ0223489.1"/>
    <property type="molecule type" value="Genomic_DNA"/>
</dbReference>
<feature type="transmembrane region" description="Helical" evidence="1">
    <location>
        <begin position="62"/>
        <end position="87"/>
    </location>
</feature>
<gene>
    <name evidence="2" type="ORF">J2S23_002066</name>
</gene>